<dbReference type="GO" id="GO:0042351">
    <property type="term" value="P:'de novo' GDP-L-fucose biosynthetic process"/>
    <property type="evidence" value="ECO:0007669"/>
    <property type="project" value="UniProtKB-UniPathway"/>
</dbReference>
<dbReference type="Gene3D" id="2.30.30.140">
    <property type="match status" value="1"/>
</dbReference>
<protein>
    <recommendedName>
        <fullName evidence="4">GDP-mannose 4,6-dehydratase</fullName>
        <ecNumber evidence="4">4.2.1.47</ecNumber>
    </recommendedName>
    <alternativeName>
        <fullName evidence="6">GDP-D-mannose dehydratase</fullName>
    </alternativeName>
</protein>
<name>A0A2G9UX54_TELCI</name>
<reference evidence="9 10" key="1">
    <citation type="submission" date="2015-09" db="EMBL/GenBank/DDBJ databases">
        <title>Draft genome of the parasitic nematode Teladorsagia circumcincta isolate WARC Sus (inbred).</title>
        <authorList>
            <person name="Mitreva M."/>
        </authorList>
    </citation>
    <scope>NUCLEOTIDE SEQUENCE [LARGE SCALE GENOMIC DNA]</scope>
    <source>
        <strain evidence="9 10">S</strain>
    </source>
</reference>
<dbReference type="Pfam" id="PF16363">
    <property type="entry name" value="GDP_Man_Dehyd"/>
    <property type="match status" value="1"/>
</dbReference>
<dbReference type="Proteomes" id="UP000230423">
    <property type="component" value="Unassembled WGS sequence"/>
</dbReference>
<feature type="compositionally biased region" description="Basic residues" evidence="7">
    <location>
        <begin position="238"/>
        <end position="252"/>
    </location>
</feature>
<organism evidence="9 10">
    <name type="scientific">Teladorsagia circumcincta</name>
    <name type="common">Brown stomach worm</name>
    <name type="synonym">Ostertagia circumcincta</name>
    <dbReference type="NCBI Taxonomy" id="45464"/>
    <lineage>
        <taxon>Eukaryota</taxon>
        <taxon>Metazoa</taxon>
        <taxon>Ecdysozoa</taxon>
        <taxon>Nematoda</taxon>
        <taxon>Chromadorea</taxon>
        <taxon>Rhabditida</taxon>
        <taxon>Rhabditina</taxon>
        <taxon>Rhabditomorpha</taxon>
        <taxon>Strongyloidea</taxon>
        <taxon>Trichostrongylidae</taxon>
        <taxon>Teladorsagia</taxon>
    </lineage>
</organism>
<dbReference type="InterPro" id="IPR006368">
    <property type="entry name" value="GDP_Man_deHydtase"/>
</dbReference>
<dbReference type="GO" id="GO:0008446">
    <property type="term" value="F:GDP-mannose 4,6-dehydratase activity"/>
    <property type="evidence" value="ECO:0007669"/>
    <property type="project" value="UniProtKB-EC"/>
</dbReference>
<dbReference type="PANTHER" id="PTHR43715">
    <property type="entry name" value="GDP-MANNOSE 4,6-DEHYDRATASE"/>
    <property type="match status" value="1"/>
</dbReference>
<dbReference type="InterPro" id="IPR016040">
    <property type="entry name" value="NAD(P)-bd_dom"/>
</dbReference>
<dbReference type="SUPFAM" id="SSF51735">
    <property type="entry name" value="NAD(P)-binding Rossmann-fold domains"/>
    <property type="match status" value="1"/>
</dbReference>
<gene>
    <name evidence="9" type="ORF">TELCIR_03133</name>
</gene>
<accession>A0A2G9UX54</accession>
<feature type="compositionally biased region" description="Basic residues" evidence="7">
    <location>
        <begin position="202"/>
        <end position="212"/>
    </location>
</feature>
<keyword evidence="5" id="KW-0456">Lyase</keyword>
<dbReference type="Gene3D" id="3.40.50.720">
    <property type="entry name" value="NAD(P)-binding Rossmann-like Domain"/>
    <property type="match status" value="1"/>
</dbReference>
<feature type="compositionally biased region" description="Acidic residues" evidence="7">
    <location>
        <begin position="271"/>
        <end position="285"/>
    </location>
</feature>
<feature type="region of interest" description="Disordered" evidence="7">
    <location>
        <begin position="185"/>
        <end position="339"/>
    </location>
</feature>
<dbReference type="OrthoDB" id="5869521at2759"/>
<dbReference type="EC" id="4.2.1.47" evidence="4"/>
<dbReference type="UniPathway" id="UPA00128">
    <property type="reaction ID" value="UER00190"/>
</dbReference>
<dbReference type="AlphaFoldDB" id="A0A2G9UX54"/>
<dbReference type="CDD" id="cd20104">
    <property type="entry name" value="MBT_PHF20L1-like"/>
    <property type="match status" value="1"/>
</dbReference>
<feature type="domain" description="Chromo" evidence="8">
    <location>
        <begin position="148"/>
        <end position="198"/>
    </location>
</feature>
<evidence type="ECO:0000256" key="4">
    <source>
        <dbReference type="ARBA" id="ARBA00011989"/>
    </source>
</evidence>
<dbReference type="SMART" id="SM00298">
    <property type="entry name" value="CHROMO"/>
    <property type="match status" value="1"/>
</dbReference>
<comment type="pathway">
    <text evidence="2">Nucleotide-sugar biosynthesis; GDP-L-fucose biosynthesis via de novo pathway; GDP-L-fucose from GDP-alpha-D-mannose: step 1/2.</text>
</comment>
<sequence>MKFVSDSGDNTERLEACLGSDGAGSRMSSDAEIAAFRARKVALITGISGQDGSYLAELLLSKGYAVHGVIRRSSSFNTARIEHLYSNPITHRVAGSIPAYPSFALLSALTQDTEAFWRTTSSKDSQALAMEYSVGDLVRCMWGSKPVEYEAKIIHANSATKEYFVHYQGWNKRYDEWISEKSILGSARKQQTTPPHHDTPKVRHSRREKKVKKPIDWSPTSSATTHAAEKPVVEKVSNKHHVPISSKRKHSPVAKVAKSRPISPPQTTMDDVTEESATSDEEEGADALPRSYIDVLAKAKKRAERKSQQRTSPKTAKHRSPKISSKSTDHGEADHGDLHGAQPEEIIIIRVCASIITKHHPLLSHFVVTIKHM</sequence>
<evidence type="ECO:0000313" key="9">
    <source>
        <dbReference type="EMBL" id="PIO74838.1"/>
    </source>
</evidence>
<proteinExistence type="inferred from homology"/>
<feature type="compositionally biased region" description="Basic and acidic residues" evidence="7">
    <location>
        <begin position="227"/>
        <end position="237"/>
    </location>
</feature>
<evidence type="ECO:0000259" key="8">
    <source>
        <dbReference type="SMART" id="SM00298"/>
    </source>
</evidence>
<evidence type="ECO:0000256" key="5">
    <source>
        <dbReference type="ARBA" id="ARBA00023239"/>
    </source>
</evidence>
<evidence type="ECO:0000256" key="3">
    <source>
        <dbReference type="ARBA" id="ARBA00009263"/>
    </source>
</evidence>
<keyword evidence="10" id="KW-1185">Reference proteome</keyword>
<evidence type="ECO:0000256" key="2">
    <source>
        <dbReference type="ARBA" id="ARBA00004912"/>
    </source>
</evidence>
<dbReference type="InterPro" id="IPR025995">
    <property type="entry name" value="Tudor-knot"/>
</dbReference>
<evidence type="ECO:0000313" key="10">
    <source>
        <dbReference type="Proteomes" id="UP000230423"/>
    </source>
</evidence>
<evidence type="ECO:0000256" key="6">
    <source>
        <dbReference type="ARBA" id="ARBA00031085"/>
    </source>
</evidence>
<dbReference type="EMBL" id="KZ345213">
    <property type="protein sequence ID" value="PIO74838.1"/>
    <property type="molecule type" value="Genomic_DNA"/>
</dbReference>
<dbReference type="InterPro" id="IPR000953">
    <property type="entry name" value="Chromo/chromo_shadow_dom"/>
</dbReference>
<dbReference type="SUPFAM" id="SSF54160">
    <property type="entry name" value="Chromo domain-like"/>
    <property type="match status" value="1"/>
</dbReference>
<evidence type="ECO:0000256" key="7">
    <source>
        <dbReference type="SAM" id="MobiDB-lite"/>
    </source>
</evidence>
<dbReference type="InterPro" id="IPR036291">
    <property type="entry name" value="NAD(P)-bd_dom_sf"/>
</dbReference>
<dbReference type="Pfam" id="PF11717">
    <property type="entry name" value="Tudor-knot"/>
    <property type="match status" value="1"/>
</dbReference>
<comment type="similarity">
    <text evidence="3">Belongs to the NAD(P)-dependent epimerase/dehydratase family. GDP-mannose 4,6-dehydratase subfamily.</text>
</comment>
<feature type="compositionally biased region" description="Basic and acidic residues" evidence="7">
    <location>
        <begin position="327"/>
        <end position="338"/>
    </location>
</feature>
<dbReference type="PANTHER" id="PTHR43715:SF1">
    <property type="entry name" value="GDP-MANNOSE 4,6 DEHYDRATASE"/>
    <property type="match status" value="1"/>
</dbReference>
<dbReference type="InterPro" id="IPR016197">
    <property type="entry name" value="Chromo-like_dom_sf"/>
</dbReference>
<evidence type="ECO:0000256" key="1">
    <source>
        <dbReference type="ARBA" id="ARBA00001937"/>
    </source>
</evidence>
<comment type="cofactor">
    <cofactor evidence="1">
        <name>NADP(+)</name>
        <dbReference type="ChEBI" id="CHEBI:58349"/>
    </cofactor>
</comment>